<organism evidence="1 2">
    <name type="scientific">Metschnikowia bicuspidata var. bicuspidata NRRL YB-4993</name>
    <dbReference type="NCBI Taxonomy" id="869754"/>
    <lineage>
        <taxon>Eukaryota</taxon>
        <taxon>Fungi</taxon>
        <taxon>Dikarya</taxon>
        <taxon>Ascomycota</taxon>
        <taxon>Saccharomycotina</taxon>
        <taxon>Pichiomycetes</taxon>
        <taxon>Metschnikowiaceae</taxon>
        <taxon>Metschnikowia</taxon>
    </lineage>
</organism>
<dbReference type="EMBL" id="LXTC01000002">
    <property type="protein sequence ID" value="OBA22597.1"/>
    <property type="molecule type" value="Genomic_DNA"/>
</dbReference>
<sequence length="73" mass="8559">MCSSAKLDFVGKTRYSVASRIQHNANTQMNIFFFTRELSILVFDRYNREISMQSSDSSTSHELKQNIVFMRIM</sequence>
<comment type="caution">
    <text evidence="1">The sequence shown here is derived from an EMBL/GenBank/DDBJ whole genome shotgun (WGS) entry which is preliminary data.</text>
</comment>
<proteinExistence type="predicted"/>
<keyword evidence="2" id="KW-1185">Reference proteome</keyword>
<reference evidence="1 2" key="1">
    <citation type="submission" date="2016-05" db="EMBL/GenBank/DDBJ databases">
        <title>Comparative genomics of biotechnologically important yeasts.</title>
        <authorList>
            <consortium name="DOE Joint Genome Institute"/>
            <person name="Riley R."/>
            <person name="Haridas S."/>
            <person name="Wolfe K.H."/>
            <person name="Lopes M.R."/>
            <person name="Hittinger C.T."/>
            <person name="Goker M."/>
            <person name="Salamov A."/>
            <person name="Wisecaver J."/>
            <person name="Long T.M."/>
            <person name="Aerts A.L."/>
            <person name="Barry K."/>
            <person name="Choi C."/>
            <person name="Clum A."/>
            <person name="Coughlan A.Y."/>
            <person name="Deshpande S."/>
            <person name="Douglass A.P."/>
            <person name="Hanson S.J."/>
            <person name="Klenk H.-P."/>
            <person name="LaButti K."/>
            <person name="Lapidus A."/>
            <person name="Lindquist E."/>
            <person name="Lipzen A."/>
            <person name="Meier-kolthoff J.P."/>
            <person name="Ohm R.A."/>
            <person name="Otillar R.P."/>
            <person name="Pangilinan J."/>
            <person name="Peng Y."/>
            <person name="Rokas A."/>
            <person name="Rosa C.A."/>
            <person name="Scheuner C."/>
            <person name="Sibirny A.A."/>
            <person name="Slot J.C."/>
            <person name="Stielow J.B."/>
            <person name="Sun H."/>
            <person name="Kurtzman C.P."/>
            <person name="Blackwell M."/>
            <person name="Grigoriev I.V."/>
            <person name="Jeffries T.W."/>
        </authorList>
    </citation>
    <scope>NUCLEOTIDE SEQUENCE [LARGE SCALE GENOMIC DNA]</scope>
    <source>
        <strain evidence="1 2">NRRL YB-4993</strain>
    </source>
</reference>
<protein>
    <submittedName>
        <fullName evidence="1">Uncharacterized protein</fullName>
    </submittedName>
</protein>
<evidence type="ECO:0000313" key="1">
    <source>
        <dbReference type="EMBL" id="OBA22597.1"/>
    </source>
</evidence>
<dbReference type="Proteomes" id="UP000092555">
    <property type="component" value="Unassembled WGS sequence"/>
</dbReference>
<dbReference type="GeneID" id="30028834"/>
<dbReference type="AlphaFoldDB" id="A0A1A0HFC4"/>
<dbReference type="RefSeq" id="XP_018713093.1">
    <property type="nucleotide sequence ID" value="XM_018855858.1"/>
</dbReference>
<accession>A0A1A0HFC4</accession>
<gene>
    <name evidence="1" type="ORF">METBIDRAFT_31474</name>
</gene>
<name>A0A1A0HFC4_9ASCO</name>
<evidence type="ECO:0000313" key="2">
    <source>
        <dbReference type="Proteomes" id="UP000092555"/>
    </source>
</evidence>